<reference evidence="14 15" key="1">
    <citation type="submission" date="2012-02" db="EMBL/GenBank/DDBJ databases">
        <title>Whole genome shotgun sequence of Gordonia sputi NBRC 100414.</title>
        <authorList>
            <person name="Yoshida I."/>
            <person name="Hosoyama A."/>
            <person name="Tsuchikane K."/>
            <person name="Katsumata H."/>
            <person name="Yamazaki S."/>
            <person name="Fujita N."/>
        </authorList>
    </citation>
    <scope>NUCLEOTIDE SEQUENCE [LARGE SCALE GENOMIC DNA]</scope>
    <source>
        <strain evidence="14 15">NBRC 100414</strain>
    </source>
</reference>
<feature type="transmembrane region" description="Helical" evidence="12">
    <location>
        <begin position="404"/>
        <end position="427"/>
    </location>
</feature>
<dbReference type="Pfam" id="PF07690">
    <property type="entry name" value="MFS_1"/>
    <property type="match status" value="1"/>
</dbReference>
<evidence type="ECO:0000256" key="11">
    <source>
        <dbReference type="SAM" id="MobiDB-lite"/>
    </source>
</evidence>
<comment type="similarity">
    <text evidence="2">Belongs to the major facilitator superfamily. Metabolite:H+ Symporter (MHS) family (TC 2.A.1.6) family.</text>
</comment>
<evidence type="ECO:0000256" key="4">
    <source>
        <dbReference type="ARBA" id="ARBA00022475"/>
    </source>
</evidence>
<evidence type="ECO:0000256" key="3">
    <source>
        <dbReference type="ARBA" id="ARBA00022448"/>
    </source>
</evidence>
<feature type="transmembrane region" description="Helical" evidence="12">
    <location>
        <begin position="148"/>
        <end position="171"/>
    </location>
</feature>
<evidence type="ECO:0000256" key="6">
    <source>
        <dbReference type="ARBA" id="ARBA00022847"/>
    </source>
</evidence>
<dbReference type="Proteomes" id="UP000005845">
    <property type="component" value="Unassembled WGS sequence"/>
</dbReference>
<dbReference type="SUPFAM" id="SSF103473">
    <property type="entry name" value="MFS general substrate transporter"/>
    <property type="match status" value="1"/>
</dbReference>
<keyword evidence="4" id="KW-1003">Cell membrane</keyword>
<keyword evidence="8 12" id="KW-0472">Membrane</keyword>
<dbReference type="AlphaFoldDB" id="H5TXK4"/>
<dbReference type="GO" id="GO:0015293">
    <property type="term" value="F:symporter activity"/>
    <property type="evidence" value="ECO:0007669"/>
    <property type="project" value="UniProtKB-KW"/>
</dbReference>
<name>H5TXK4_9ACTN</name>
<protein>
    <recommendedName>
        <fullName evidence="10">Putative proline/betaine transporter</fullName>
    </recommendedName>
</protein>
<dbReference type="PROSITE" id="PS00217">
    <property type="entry name" value="SUGAR_TRANSPORT_2"/>
    <property type="match status" value="1"/>
</dbReference>
<keyword evidence="3" id="KW-0813">Transport</keyword>
<feature type="transmembrane region" description="Helical" evidence="12">
    <location>
        <begin position="218"/>
        <end position="239"/>
    </location>
</feature>
<dbReference type="Pfam" id="PF00083">
    <property type="entry name" value="Sugar_tr"/>
    <property type="match status" value="1"/>
</dbReference>
<feature type="transmembrane region" description="Helical" evidence="12">
    <location>
        <begin position="118"/>
        <end position="136"/>
    </location>
</feature>
<dbReference type="InterPro" id="IPR036259">
    <property type="entry name" value="MFS_trans_sf"/>
</dbReference>
<keyword evidence="6" id="KW-0769">Symport</keyword>
<dbReference type="InterPro" id="IPR020846">
    <property type="entry name" value="MFS_dom"/>
</dbReference>
<dbReference type="PANTHER" id="PTHR43045">
    <property type="entry name" value="SHIKIMATE TRANSPORTER"/>
    <property type="match status" value="1"/>
</dbReference>
<evidence type="ECO:0000256" key="9">
    <source>
        <dbReference type="ARBA" id="ARBA00037295"/>
    </source>
</evidence>
<evidence type="ECO:0000256" key="12">
    <source>
        <dbReference type="SAM" id="Phobius"/>
    </source>
</evidence>
<dbReference type="Gene3D" id="1.20.1250.20">
    <property type="entry name" value="MFS general substrate transporter like domains"/>
    <property type="match status" value="2"/>
</dbReference>
<evidence type="ECO:0000256" key="8">
    <source>
        <dbReference type="ARBA" id="ARBA00023136"/>
    </source>
</evidence>
<accession>H5TXK4</accession>
<dbReference type="CDD" id="cd17369">
    <property type="entry name" value="MFS_ShiA_like"/>
    <property type="match status" value="1"/>
</dbReference>
<keyword evidence="15" id="KW-1185">Reference proteome</keyword>
<comment type="subcellular location">
    <subcellularLocation>
        <location evidence="1">Cell membrane</location>
        <topology evidence="1">Multi-pass membrane protein</topology>
    </subcellularLocation>
</comment>
<feature type="domain" description="Major facilitator superfamily (MFS) profile" evidence="13">
    <location>
        <begin position="45"/>
        <end position="454"/>
    </location>
</feature>
<dbReference type="InterPro" id="IPR011701">
    <property type="entry name" value="MFS"/>
</dbReference>
<comment type="function">
    <text evidence="9">May be a proton symporter involved in the uptake of osmolytes such as proline and glycine betaine.</text>
</comment>
<sequence length="460" mass="48823">MTATPTTSSDPLAGSANAASTPNAASAEPRTDETDGERRRRLRTVAVASLLGTTVEWYDFFLYATAASLVFNTVFFPHQSGFVGTLLTFATFAVGFVVRPIGGVVFGHIGDRIGRKKTLALTMVMMGLATALMGVLPTAAQVGIVAPILLLVLRVVQGFALGGEWAGAVLLAVEHSPRGRRGFFGSIPQIGLALGLALGTAMFALLQVVFDDDAFLAYGWRIAFLGSIVLVVIGFVVRLKVDETPAFREVDELSQKSSAPLKEVVRRPYTRNTVLGLLARWGEGSAFNTWGVFAIAYATTQLDLPKVSVLISVTIASLVMAVLLPVSGVLTDRFGPKRVYLAGMIAYSLAVYPVFALFGTADLIWFTVGLVAVFGVVHALFYGAQGTLFASLYPTPVRYTGLSVVYQFSGIYASGLTPLILTALLGAAGGTPWLAAGYLVLTGLISVVATSLIRRSDQFF</sequence>
<dbReference type="PANTHER" id="PTHR43045:SF1">
    <property type="entry name" value="SHIKIMATE TRANSPORTER"/>
    <property type="match status" value="1"/>
</dbReference>
<feature type="transmembrane region" description="Helical" evidence="12">
    <location>
        <begin position="277"/>
        <end position="297"/>
    </location>
</feature>
<feature type="compositionally biased region" description="Basic and acidic residues" evidence="11">
    <location>
        <begin position="29"/>
        <end position="38"/>
    </location>
</feature>
<dbReference type="eggNOG" id="COG0477">
    <property type="taxonomic scope" value="Bacteria"/>
</dbReference>
<evidence type="ECO:0000313" key="15">
    <source>
        <dbReference type="Proteomes" id="UP000005845"/>
    </source>
</evidence>
<feature type="compositionally biased region" description="Low complexity" evidence="11">
    <location>
        <begin position="13"/>
        <end position="27"/>
    </location>
</feature>
<feature type="transmembrane region" description="Helical" evidence="12">
    <location>
        <begin position="339"/>
        <end position="358"/>
    </location>
</feature>
<keyword evidence="7 12" id="KW-1133">Transmembrane helix</keyword>
<gene>
    <name evidence="14" type="ORF">GOSPT_034_00800</name>
</gene>
<feature type="compositionally biased region" description="Polar residues" evidence="11">
    <location>
        <begin position="1"/>
        <end position="10"/>
    </location>
</feature>
<comment type="caution">
    <text evidence="14">The sequence shown here is derived from an EMBL/GenBank/DDBJ whole genome shotgun (WGS) entry which is preliminary data.</text>
</comment>
<dbReference type="InterPro" id="IPR005828">
    <property type="entry name" value="MFS_sugar_transport-like"/>
</dbReference>
<feature type="transmembrane region" description="Helical" evidence="12">
    <location>
        <begin position="433"/>
        <end position="453"/>
    </location>
</feature>
<evidence type="ECO:0000259" key="13">
    <source>
        <dbReference type="PROSITE" id="PS50850"/>
    </source>
</evidence>
<feature type="region of interest" description="Disordered" evidence="11">
    <location>
        <begin position="1"/>
        <end position="38"/>
    </location>
</feature>
<organism evidence="14 15">
    <name type="scientific">Gordonia sputi NBRC 100414</name>
    <dbReference type="NCBI Taxonomy" id="1089453"/>
    <lineage>
        <taxon>Bacteria</taxon>
        <taxon>Bacillati</taxon>
        <taxon>Actinomycetota</taxon>
        <taxon>Actinomycetes</taxon>
        <taxon>Mycobacteriales</taxon>
        <taxon>Gordoniaceae</taxon>
        <taxon>Gordonia</taxon>
    </lineage>
</organism>
<proteinExistence type="inferred from homology"/>
<evidence type="ECO:0000313" key="14">
    <source>
        <dbReference type="EMBL" id="GAB38212.1"/>
    </source>
</evidence>
<evidence type="ECO:0000256" key="7">
    <source>
        <dbReference type="ARBA" id="ARBA00022989"/>
    </source>
</evidence>
<dbReference type="RefSeq" id="WP_005203721.1">
    <property type="nucleotide sequence ID" value="NZ_BAFC01000034.1"/>
</dbReference>
<feature type="transmembrane region" description="Helical" evidence="12">
    <location>
        <begin position="364"/>
        <end position="383"/>
    </location>
</feature>
<feature type="transmembrane region" description="Helical" evidence="12">
    <location>
        <begin position="45"/>
        <end position="70"/>
    </location>
</feature>
<keyword evidence="5 12" id="KW-0812">Transmembrane</keyword>
<evidence type="ECO:0000256" key="5">
    <source>
        <dbReference type="ARBA" id="ARBA00022692"/>
    </source>
</evidence>
<evidence type="ECO:0000256" key="10">
    <source>
        <dbReference type="ARBA" id="ARBA00039918"/>
    </source>
</evidence>
<feature type="transmembrane region" description="Helical" evidence="12">
    <location>
        <begin position="183"/>
        <end position="206"/>
    </location>
</feature>
<evidence type="ECO:0000256" key="2">
    <source>
        <dbReference type="ARBA" id="ARBA00008240"/>
    </source>
</evidence>
<dbReference type="PROSITE" id="PS50850">
    <property type="entry name" value="MFS"/>
    <property type="match status" value="1"/>
</dbReference>
<dbReference type="EMBL" id="BAFC01000034">
    <property type="protein sequence ID" value="GAB38212.1"/>
    <property type="molecule type" value="Genomic_DNA"/>
</dbReference>
<feature type="transmembrane region" description="Helical" evidence="12">
    <location>
        <begin position="82"/>
        <end position="106"/>
    </location>
</feature>
<feature type="transmembrane region" description="Helical" evidence="12">
    <location>
        <begin position="309"/>
        <end position="327"/>
    </location>
</feature>
<dbReference type="FunFam" id="1.20.1250.20:FF:000001">
    <property type="entry name" value="Dicarboxylate MFS transporter"/>
    <property type="match status" value="1"/>
</dbReference>
<evidence type="ECO:0000256" key="1">
    <source>
        <dbReference type="ARBA" id="ARBA00004651"/>
    </source>
</evidence>
<dbReference type="GO" id="GO:0005886">
    <property type="term" value="C:plasma membrane"/>
    <property type="evidence" value="ECO:0007669"/>
    <property type="project" value="UniProtKB-SubCell"/>
</dbReference>
<dbReference type="InterPro" id="IPR005829">
    <property type="entry name" value="Sugar_transporter_CS"/>
</dbReference>